<dbReference type="AlphaFoldDB" id="A0A3Q9GIP9"/>
<evidence type="ECO:0000313" key="2">
    <source>
        <dbReference type="Proteomes" id="UP000280228"/>
    </source>
</evidence>
<dbReference type="Proteomes" id="UP000280228">
    <property type="component" value="Chromosome"/>
</dbReference>
<reference evidence="1 2" key="1">
    <citation type="submission" date="2018-12" db="EMBL/GenBank/DDBJ databases">
        <title>Persistence of Moraxella catarrhalis in Chronic Obstructive Pulmonary Disease and Regulation of the Hag/MID Adhesin.</title>
        <authorList>
            <person name="Murphy T."/>
            <person name="Zhao X."/>
            <person name="Vyas G."/>
            <person name="Aluvathingal J."/>
            <person name="Nadendla S."/>
            <person name="Tallon L."/>
            <person name="Tettelin H."/>
        </authorList>
    </citation>
    <scope>NUCLEOTIDE SEQUENCE [LARGE SCALE GENOMIC DNA]</scope>
    <source>
        <strain evidence="1 2">46P58B1</strain>
    </source>
</reference>
<sequence>MNGVKYARLQSSQSINIHTTAGTHILSAKFTGRGFCQDRLNETEVTIQKNESKYYRLAMNANGDFHIFPTLSTPIQ</sequence>
<evidence type="ECO:0000313" key="1">
    <source>
        <dbReference type="EMBL" id="AZQ94238.1"/>
    </source>
</evidence>
<protein>
    <submittedName>
        <fullName evidence="1">Uncharacterized protein</fullName>
    </submittedName>
</protein>
<dbReference type="RefSeq" id="WP_141563890.1">
    <property type="nucleotide sequence ID" value="NZ_NXCZ01000006.1"/>
</dbReference>
<organism evidence="1 2">
    <name type="scientific">Moraxella catarrhalis</name>
    <name type="common">Branhamella catarrhalis</name>
    <dbReference type="NCBI Taxonomy" id="480"/>
    <lineage>
        <taxon>Bacteria</taxon>
        <taxon>Pseudomonadati</taxon>
        <taxon>Pseudomonadota</taxon>
        <taxon>Gammaproteobacteria</taxon>
        <taxon>Moraxellales</taxon>
        <taxon>Moraxellaceae</taxon>
        <taxon>Moraxella</taxon>
    </lineage>
</organism>
<name>A0A3Q9GIP9_MORCA</name>
<proteinExistence type="predicted"/>
<gene>
    <name evidence="1" type="ORF">EJK53_1597</name>
</gene>
<accession>A0A3Q9GIP9</accession>
<dbReference type="EMBL" id="CP034662">
    <property type="protein sequence ID" value="AZQ94238.1"/>
    <property type="molecule type" value="Genomic_DNA"/>
</dbReference>